<dbReference type="SUPFAM" id="SSF54928">
    <property type="entry name" value="RNA-binding domain, RBD"/>
    <property type="match status" value="1"/>
</dbReference>
<protein>
    <recommendedName>
        <fullName evidence="1">SAC3/GANP/THP3 conserved domain-containing protein</fullName>
    </recommendedName>
</protein>
<evidence type="ECO:0000313" key="2">
    <source>
        <dbReference type="EMBL" id="KAJ8979976.1"/>
    </source>
</evidence>
<evidence type="ECO:0000259" key="1">
    <source>
        <dbReference type="Pfam" id="PF03399"/>
    </source>
</evidence>
<dbReference type="InterPro" id="IPR035979">
    <property type="entry name" value="RBD_domain_sf"/>
</dbReference>
<gene>
    <name evidence="2" type="ORF">NQ317_013725</name>
</gene>
<dbReference type="Gene3D" id="1.25.40.990">
    <property type="match status" value="1"/>
</dbReference>
<comment type="caution">
    <text evidence="2">The sequence shown here is derived from an EMBL/GenBank/DDBJ whole genome shotgun (WGS) entry which is preliminary data.</text>
</comment>
<sequence>MNVKGSKLSPSGFKIMCSNYPSEFMLDKNLAKEYFRQFGKIKRISFKSKLRTCTIEYVNKEGFLKALNTAGEYNGKFFKVTAEKPPEEKKKKLAQPPLYLDNDDIKAELEAMGGYAPKDYNTPEIKVSAVIGLIDDSLESLPKPKLKRAWNTELAGKQKKITKTKDSQSLMETPEQSELRNLIKSQATTIEEKYRVLDARDKLIRLKLKKNATMKTSPTVGTCPDMCPKRKDSCVALYEQADNGKAMNQSKAVKQYSRSSADQEAPLPHELRPVSVLQMTMAYLMHNIVDLCDSDEATQTLDVNLAEWFHFLWDRTRGIRKDITQQELCCQGGVELVEQCARFHIHCSARLVAEDPSVFDQKINTENLTKCLQSLKYMYHDLQLKGESCPNEAEFRGYIILLNLNDGNFMWEVQELREEIQKSKEVRFALEVYSALDKNNYVKFFKLVNSTTYLNACTLMRYFVQVRVTAIKTLLKCYTPGHSKQSTL</sequence>
<dbReference type="EMBL" id="JAPWTJ010000298">
    <property type="protein sequence ID" value="KAJ8979976.1"/>
    <property type="molecule type" value="Genomic_DNA"/>
</dbReference>
<organism evidence="2 3">
    <name type="scientific">Molorchus minor</name>
    <dbReference type="NCBI Taxonomy" id="1323400"/>
    <lineage>
        <taxon>Eukaryota</taxon>
        <taxon>Metazoa</taxon>
        <taxon>Ecdysozoa</taxon>
        <taxon>Arthropoda</taxon>
        <taxon>Hexapoda</taxon>
        <taxon>Insecta</taxon>
        <taxon>Pterygota</taxon>
        <taxon>Neoptera</taxon>
        <taxon>Endopterygota</taxon>
        <taxon>Coleoptera</taxon>
        <taxon>Polyphaga</taxon>
        <taxon>Cucujiformia</taxon>
        <taxon>Chrysomeloidea</taxon>
        <taxon>Cerambycidae</taxon>
        <taxon>Lamiinae</taxon>
        <taxon>Monochamini</taxon>
        <taxon>Molorchus</taxon>
    </lineage>
</organism>
<feature type="domain" description="SAC3/GANP/THP3 conserved" evidence="1">
    <location>
        <begin position="233"/>
        <end position="485"/>
    </location>
</feature>
<dbReference type="Pfam" id="PF03399">
    <property type="entry name" value="SAC3_GANP"/>
    <property type="match status" value="1"/>
</dbReference>
<dbReference type="Proteomes" id="UP001162164">
    <property type="component" value="Unassembled WGS sequence"/>
</dbReference>
<evidence type="ECO:0000313" key="3">
    <source>
        <dbReference type="Proteomes" id="UP001162164"/>
    </source>
</evidence>
<dbReference type="PANTHER" id="PTHR12436:SF3">
    <property type="entry name" value="GERMINAL-CENTER ASSOCIATED NUCLEAR PROTEIN"/>
    <property type="match status" value="1"/>
</dbReference>
<keyword evidence="3" id="KW-1185">Reference proteome</keyword>
<accession>A0ABQ9JQ16</accession>
<proteinExistence type="predicted"/>
<reference evidence="2" key="1">
    <citation type="journal article" date="2023" name="Insect Mol. Biol.">
        <title>Genome sequencing provides insights into the evolution of gene families encoding plant cell wall-degrading enzymes in longhorned beetles.</title>
        <authorList>
            <person name="Shin N.R."/>
            <person name="Okamura Y."/>
            <person name="Kirsch R."/>
            <person name="Pauchet Y."/>
        </authorList>
    </citation>
    <scope>NUCLEOTIDE SEQUENCE</scope>
    <source>
        <strain evidence="2">MMC_N1</strain>
    </source>
</reference>
<name>A0ABQ9JQ16_9CUCU</name>
<dbReference type="PANTHER" id="PTHR12436">
    <property type="entry name" value="80 KDA MCM3-ASSOCIATED PROTEIN"/>
    <property type="match status" value="1"/>
</dbReference>
<dbReference type="InterPro" id="IPR045107">
    <property type="entry name" value="SAC3/GANP/THP3"/>
</dbReference>
<dbReference type="InterPro" id="IPR005062">
    <property type="entry name" value="SAC3/GANP/THP3_conserved"/>
</dbReference>